<keyword evidence="3" id="KW-1185">Reference proteome</keyword>
<dbReference type="KEGG" id="cser:CCO03_08825"/>
<organism evidence="1 3">
    <name type="scientific">Comamonas serinivorans</name>
    <dbReference type="NCBI Taxonomy" id="1082851"/>
    <lineage>
        <taxon>Bacteria</taxon>
        <taxon>Pseudomonadati</taxon>
        <taxon>Pseudomonadota</taxon>
        <taxon>Betaproteobacteria</taxon>
        <taxon>Burkholderiales</taxon>
        <taxon>Comamonadaceae</taxon>
        <taxon>Comamonas</taxon>
    </lineage>
</organism>
<proteinExistence type="predicted"/>
<evidence type="ECO:0000313" key="2">
    <source>
        <dbReference type="EMBL" id="ARU04767.1"/>
    </source>
</evidence>
<dbReference type="Proteomes" id="UP000196138">
    <property type="component" value="Chromosome"/>
</dbReference>
<evidence type="ECO:0000313" key="3">
    <source>
        <dbReference type="Proteomes" id="UP000196138"/>
    </source>
</evidence>
<evidence type="ECO:0000313" key="1">
    <source>
        <dbReference type="EMBL" id="ARU04693.1"/>
    </source>
</evidence>
<dbReference type="RefSeq" id="WP_087279772.1">
    <property type="nucleotide sequence ID" value="NZ_CP021455.1"/>
</dbReference>
<gene>
    <name evidence="1" type="ORF">CCO03_08410</name>
    <name evidence="2" type="ORF">CCO03_08825</name>
</gene>
<name>A0A1Y0EM16_9BURK</name>
<dbReference type="EMBL" id="CP021455">
    <property type="protein sequence ID" value="ARU04767.1"/>
    <property type="molecule type" value="Genomic_DNA"/>
</dbReference>
<protein>
    <submittedName>
        <fullName evidence="1">Uncharacterized protein</fullName>
    </submittedName>
</protein>
<accession>A0A1Y0EM16</accession>
<sequence length="106" mass="11447">MNSQPARVRIVAIDNGKTWDHQATRWSDFPAQNIVMRVLVIRGENKLALAEAACEAAYAAGQNAHAVLCIDNDAAIATRVEALRAECAYDHRTPGGVEAVVTVEMS</sequence>
<dbReference type="KEGG" id="cser:CCO03_08410"/>
<dbReference type="EMBL" id="CP021455">
    <property type="protein sequence ID" value="ARU04693.1"/>
    <property type="molecule type" value="Genomic_DNA"/>
</dbReference>
<dbReference type="AlphaFoldDB" id="A0A1Y0EM16"/>
<reference evidence="1 3" key="1">
    <citation type="submission" date="2017-05" db="EMBL/GenBank/DDBJ databases">
        <authorList>
            <person name="Song R."/>
            <person name="Chenine A.L."/>
            <person name="Ruprecht R.M."/>
        </authorList>
    </citation>
    <scope>NUCLEOTIDE SEQUENCE [LARGE SCALE GENOMIC DNA]</scope>
    <source>
        <strain evidence="1 3">DSM 26136</strain>
    </source>
</reference>